<dbReference type="EMBL" id="BMAO01006231">
    <property type="protein sequence ID" value="GFR07068.1"/>
    <property type="molecule type" value="Genomic_DNA"/>
</dbReference>
<evidence type="ECO:0000313" key="2">
    <source>
        <dbReference type="Proteomes" id="UP000887116"/>
    </source>
</evidence>
<reference evidence="1" key="1">
    <citation type="submission" date="2020-07" db="EMBL/GenBank/DDBJ databases">
        <title>Multicomponent nature underlies the extraordinary mechanical properties of spider dragline silk.</title>
        <authorList>
            <person name="Kono N."/>
            <person name="Nakamura H."/>
            <person name="Mori M."/>
            <person name="Yoshida Y."/>
            <person name="Ohtoshi R."/>
            <person name="Malay A.D."/>
            <person name="Moran D.A.P."/>
            <person name="Tomita M."/>
            <person name="Numata K."/>
            <person name="Arakawa K."/>
        </authorList>
    </citation>
    <scope>NUCLEOTIDE SEQUENCE</scope>
</reference>
<sequence length="107" mass="12314">MNYGKEGIVYKPIKFQNLSSSYQVDLTDFQSQSDGNFKLCLPGLFEEVCDFKIFSNKKSRRCHNAFARHIFIVWCPMCTSVLHWEGVLKQMPSAGHFQQLGHLDPPT</sequence>
<gene>
    <name evidence="1" type="ORF">TNCT_74651</name>
</gene>
<organism evidence="1 2">
    <name type="scientific">Trichonephila clavata</name>
    <name type="common">Joro spider</name>
    <name type="synonym">Nephila clavata</name>
    <dbReference type="NCBI Taxonomy" id="2740835"/>
    <lineage>
        <taxon>Eukaryota</taxon>
        <taxon>Metazoa</taxon>
        <taxon>Ecdysozoa</taxon>
        <taxon>Arthropoda</taxon>
        <taxon>Chelicerata</taxon>
        <taxon>Arachnida</taxon>
        <taxon>Araneae</taxon>
        <taxon>Araneomorphae</taxon>
        <taxon>Entelegynae</taxon>
        <taxon>Araneoidea</taxon>
        <taxon>Nephilidae</taxon>
        <taxon>Trichonephila</taxon>
    </lineage>
</organism>
<keyword evidence="2" id="KW-1185">Reference proteome</keyword>
<name>A0A8X6GMV7_TRICU</name>
<dbReference type="AlphaFoldDB" id="A0A8X6GMV7"/>
<proteinExistence type="predicted"/>
<evidence type="ECO:0000313" key="1">
    <source>
        <dbReference type="EMBL" id="GFR07068.1"/>
    </source>
</evidence>
<comment type="caution">
    <text evidence="1">The sequence shown here is derived from an EMBL/GenBank/DDBJ whole genome shotgun (WGS) entry which is preliminary data.</text>
</comment>
<protein>
    <submittedName>
        <fullName evidence="1">Uncharacterized protein</fullName>
    </submittedName>
</protein>
<dbReference type="Proteomes" id="UP000887116">
    <property type="component" value="Unassembled WGS sequence"/>
</dbReference>
<accession>A0A8X6GMV7</accession>